<comment type="caution">
    <text evidence="1">The sequence shown here is derived from an EMBL/GenBank/DDBJ whole genome shotgun (WGS) entry which is preliminary data.</text>
</comment>
<dbReference type="AlphaFoldDB" id="A0A2S6GJN8"/>
<dbReference type="Proteomes" id="UP000239203">
    <property type="component" value="Unassembled WGS sequence"/>
</dbReference>
<evidence type="ECO:0000313" key="1">
    <source>
        <dbReference type="EMBL" id="PPK65366.1"/>
    </source>
</evidence>
<organism evidence="1 2">
    <name type="scientific">Actinokineospora auranticolor</name>
    <dbReference type="NCBI Taxonomy" id="155976"/>
    <lineage>
        <taxon>Bacteria</taxon>
        <taxon>Bacillati</taxon>
        <taxon>Actinomycetota</taxon>
        <taxon>Actinomycetes</taxon>
        <taxon>Pseudonocardiales</taxon>
        <taxon>Pseudonocardiaceae</taxon>
        <taxon>Actinokineospora</taxon>
    </lineage>
</organism>
<evidence type="ECO:0000313" key="2">
    <source>
        <dbReference type="Proteomes" id="UP000239203"/>
    </source>
</evidence>
<dbReference type="EMBL" id="PTIX01000014">
    <property type="protein sequence ID" value="PPK65366.1"/>
    <property type="molecule type" value="Genomic_DNA"/>
</dbReference>
<accession>A0A2S6GJN8</accession>
<sequence length="560" mass="60154">MLEGGVPEGMFVLSGREITVPPRGKAGVKVAVDTRLGDVEGVHSAWIVAEGGTERITTPVAVDREAESYDLAVKALDDKGVVTDSNYTLLWGVDAYRFRPIWTMGGAGKVRVRRGTYHVDTVVSTYLPDGLIASRKVVRPSVSVTGDTAVVLDSGAARQIRVEFARAGVRSRAVGAGYARRMPWGNLYAGIIGDSLDRIYTAQVGGPVSTVVADIGGGFYVPDAAGGVEGSTVTYNLAWFQAGELPTGFSRRVEDEPLARVESTYRQVQNKRSGTKLWLVSDPVFRSGSGYGLPVALPLTRTEFYDPRAGDWAVEFQQWRVVRKQIVTDFVSGDEKVRHEPGQVYREDWNSAVIGPGLPRNGLAVRINDTISLGVPLFTDSPRRVGSSTIESAATALYRDGQLVGQTNQPGQGVFEVPEQSASYRLETTASRAAPLSPRVSAVWSFTSARPQARKGGVQLPLLAVRFGPEGLDSRNHATGRSVRTTVQVGRQPDLPAVPIVQTTVSASFDDGTTWVDVPVVDGVVTVTHPRGTRFVSLRAKAVDAQGSAVEQTVVRAYGT</sequence>
<name>A0A2S6GJN8_9PSEU</name>
<protein>
    <submittedName>
        <fullName evidence="1">Uncharacterized protein</fullName>
    </submittedName>
</protein>
<reference evidence="1 2" key="1">
    <citation type="submission" date="2018-02" db="EMBL/GenBank/DDBJ databases">
        <title>Genomic Encyclopedia of Archaeal and Bacterial Type Strains, Phase II (KMG-II): from individual species to whole genera.</title>
        <authorList>
            <person name="Goeker M."/>
        </authorList>
    </citation>
    <scope>NUCLEOTIDE SEQUENCE [LARGE SCALE GENOMIC DNA]</scope>
    <source>
        <strain evidence="1 2">YU 961-1</strain>
    </source>
</reference>
<gene>
    <name evidence="1" type="ORF">CLV40_11418</name>
</gene>
<keyword evidence="2" id="KW-1185">Reference proteome</keyword>
<proteinExistence type="predicted"/>